<gene>
    <name evidence="1" type="primary">Dwil\GK19313</name>
    <name evidence="1" type="ORF">Dwil_GK19313</name>
</gene>
<dbReference type="AlphaFoldDB" id="B4MJY5"/>
<accession>B4MJY5</accession>
<dbReference type="OrthoDB" id="7851746at2759"/>
<dbReference type="STRING" id="7260.B4MJY5"/>
<dbReference type="FunCoup" id="B4MJY5">
    <property type="interactions" value="2"/>
</dbReference>
<dbReference type="HOGENOM" id="CLU_3108532_0_0_1"/>
<reference evidence="1 2" key="1">
    <citation type="journal article" date="2007" name="Nature">
        <title>Evolution of genes and genomes on the Drosophila phylogeny.</title>
        <authorList>
            <consortium name="Drosophila 12 Genomes Consortium"/>
            <person name="Clark A.G."/>
            <person name="Eisen M.B."/>
            <person name="Smith D.R."/>
            <person name="Bergman C.M."/>
            <person name="Oliver B."/>
            <person name="Markow T.A."/>
            <person name="Kaufman T.C."/>
            <person name="Kellis M."/>
            <person name="Gelbart W."/>
            <person name="Iyer V.N."/>
            <person name="Pollard D.A."/>
            <person name="Sackton T.B."/>
            <person name="Larracuente A.M."/>
            <person name="Singh N.D."/>
            <person name="Abad J.P."/>
            <person name="Abt D.N."/>
            <person name="Adryan B."/>
            <person name="Aguade M."/>
            <person name="Akashi H."/>
            <person name="Anderson W.W."/>
            <person name="Aquadro C.F."/>
            <person name="Ardell D.H."/>
            <person name="Arguello R."/>
            <person name="Artieri C.G."/>
            <person name="Barbash D.A."/>
            <person name="Barker D."/>
            <person name="Barsanti P."/>
            <person name="Batterham P."/>
            <person name="Batzoglou S."/>
            <person name="Begun D."/>
            <person name="Bhutkar A."/>
            <person name="Blanco E."/>
            <person name="Bosak S.A."/>
            <person name="Bradley R.K."/>
            <person name="Brand A.D."/>
            <person name="Brent M.R."/>
            <person name="Brooks A.N."/>
            <person name="Brown R.H."/>
            <person name="Butlin R.K."/>
            <person name="Caggese C."/>
            <person name="Calvi B.R."/>
            <person name="Bernardo de Carvalho A."/>
            <person name="Caspi A."/>
            <person name="Castrezana S."/>
            <person name="Celniker S.E."/>
            <person name="Chang J.L."/>
            <person name="Chapple C."/>
            <person name="Chatterji S."/>
            <person name="Chinwalla A."/>
            <person name="Civetta A."/>
            <person name="Clifton S.W."/>
            <person name="Comeron J.M."/>
            <person name="Costello J.C."/>
            <person name="Coyne J.A."/>
            <person name="Daub J."/>
            <person name="David R.G."/>
            <person name="Delcher A.L."/>
            <person name="Delehaunty K."/>
            <person name="Do C.B."/>
            <person name="Ebling H."/>
            <person name="Edwards K."/>
            <person name="Eickbush T."/>
            <person name="Evans J.D."/>
            <person name="Filipski A."/>
            <person name="Findeiss S."/>
            <person name="Freyhult E."/>
            <person name="Fulton L."/>
            <person name="Fulton R."/>
            <person name="Garcia A.C."/>
            <person name="Gardiner A."/>
            <person name="Garfield D.A."/>
            <person name="Garvin B.E."/>
            <person name="Gibson G."/>
            <person name="Gilbert D."/>
            <person name="Gnerre S."/>
            <person name="Godfrey J."/>
            <person name="Good R."/>
            <person name="Gotea V."/>
            <person name="Gravely B."/>
            <person name="Greenberg A.J."/>
            <person name="Griffiths-Jones S."/>
            <person name="Gross S."/>
            <person name="Guigo R."/>
            <person name="Gustafson E.A."/>
            <person name="Haerty W."/>
            <person name="Hahn M.W."/>
            <person name="Halligan D.L."/>
            <person name="Halpern A.L."/>
            <person name="Halter G.M."/>
            <person name="Han M.V."/>
            <person name="Heger A."/>
            <person name="Hillier L."/>
            <person name="Hinrichs A.S."/>
            <person name="Holmes I."/>
            <person name="Hoskins R.A."/>
            <person name="Hubisz M.J."/>
            <person name="Hultmark D."/>
            <person name="Huntley M.A."/>
            <person name="Jaffe D.B."/>
            <person name="Jagadeeshan S."/>
            <person name="Jeck W.R."/>
            <person name="Johnson J."/>
            <person name="Jones C.D."/>
            <person name="Jordan W.C."/>
            <person name="Karpen G.H."/>
            <person name="Kataoka E."/>
            <person name="Keightley P.D."/>
            <person name="Kheradpour P."/>
            <person name="Kirkness E.F."/>
            <person name="Koerich L.B."/>
            <person name="Kristiansen K."/>
            <person name="Kudrna D."/>
            <person name="Kulathinal R.J."/>
            <person name="Kumar S."/>
            <person name="Kwok R."/>
            <person name="Lander E."/>
            <person name="Langley C.H."/>
            <person name="Lapoint R."/>
            <person name="Lazzaro B.P."/>
            <person name="Lee S.J."/>
            <person name="Levesque L."/>
            <person name="Li R."/>
            <person name="Lin C.F."/>
            <person name="Lin M.F."/>
            <person name="Lindblad-Toh K."/>
            <person name="Llopart A."/>
            <person name="Long M."/>
            <person name="Low L."/>
            <person name="Lozovsky E."/>
            <person name="Lu J."/>
            <person name="Luo M."/>
            <person name="Machado C.A."/>
            <person name="Makalowski W."/>
            <person name="Marzo M."/>
            <person name="Matsuda M."/>
            <person name="Matzkin L."/>
            <person name="McAllister B."/>
            <person name="McBride C.S."/>
            <person name="McKernan B."/>
            <person name="McKernan K."/>
            <person name="Mendez-Lago M."/>
            <person name="Minx P."/>
            <person name="Mollenhauer M.U."/>
            <person name="Montooth K."/>
            <person name="Mount S.M."/>
            <person name="Mu X."/>
            <person name="Myers E."/>
            <person name="Negre B."/>
            <person name="Newfeld S."/>
            <person name="Nielsen R."/>
            <person name="Noor M.A."/>
            <person name="O'Grady P."/>
            <person name="Pachter L."/>
            <person name="Papaceit M."/>
            <person name="Parisi M.J."/>
            <person name="Parisi M."/>
            <person name="Parts L."/>
            <person name="Pedersen J.S."/>
            <person name="Pesole G."/>
            <person name="Phillippy A.M."/>
            <person name="Ponting C.P."/>
            <person name="Pop M."/>
            <person name="Porcelli D."/>
            <person name="Powell J.R."/>
            <person name="Prohaska S."/>
            <person name="Pruitt K."/>
            <person name="Puig M."/>
            <person name="Quesneville H."/>
            <person name="Ram K.R."/>
            <person name="Rand D."/>
            <person name="Rasmussen M.D."/>
            <person name="Reed L.K."/>
            <person name="Reenan R."/>
            <person name="Reily A."/>
            <person name="Remington K.A."/>
            <person name="Rieger T.T."/>
            <person name="Ritchie M.G."/>
            <person name="Robin C."/>
            <person name="Rogers Y.H."/>
            <person name="Rohde C."/>
            <person name="Rozas J."/>
            <person name="Rubenfield M.J."/>
            <person name="Ruiz A."/>
            <person name="Russo S."/>
            <person name="Salzberg S.L."/>
            <person name="Sanchez-Gracia A."/>
            <person name="Saranga D.J."/>
            <person name="Sato H."/>
            <person name="Schaeffer S.W."/>
            <person name="Schatz M.C."/>
            <person name="Schlenke T."/>
            <person name="Schwartz R."/>
            <person name="Segarra C."/>
            <person name="Singh R.S."/>
            <person name="Sirot L."/>
            <person name="Sirota M."/>
            <person name="Sisneros N.B."/>
            <person name="Smith C.D."/>
            <person name="Smith T.F."/>
            <person name="Spieth J."/>
            <person name="Stage D.E."/>
            <person name="Stark A."/>
            <person name="Stephan W."/>
            <person name="Strausberg R.L."/>
            <person name="Strempel S."/>
            <person name="Sturgill D."/>
            <person name="Sutton G."/>
            <person name="Sutton G.G."/>
            <person name="Tao W."/>
            <person name="Teichmann S."/>
            <person name="Tobari Y.N."/>
            <person name="Tomimura Y."/>
            <person name="Tsolas J.M."/>
            <person name="Valente V.L."/>
            <person name="Venter E."/>
            <person name="Venter J.C."/>
            <person name="Vicario S."/>
            <person name="Vieira F.G."/>
            <person name="Vilella A.J."/>
            <person name="Villasante A."/>
            <person name="Walenz B."/>
            <person name="Wang J."/>
            <person name="Wasserman M."/>
            <person name="Watts T."/>
            <person name="Wilson D."/>
            <person name="Wilson R.K."/>
            <person name="Wing R.A."/>
            <person name="Wolfner M.F."/>
            <person name="Wong A."/>
            <person name="Wong G.K."/>
            <person name="Wu C.I."/>
            <person name="Wu G."/>
            <person name="Yamamoto D."/>
            <person name="Yang H.P."/>
            <person name="Yang S.P."/>
            <person name="Yorke J.A."/>
            <person name="Yoshida K."/>
            <person name="Zdobnov E."/>
            <person name="Zhang P."/>
            <person name="Zhang Y."/>
            <person name="Zimin A.V."/>
            <person name="Baldwin J."/>
            <person name="Abdouelleil A."/>
            <person name="Abdulkadir J."/>
            <person name="Abebe A."/>
            <person name="Abera B."/>
            <person name="Abreu J."/>
            <person name="Acer S.C."/>
            <person name="Aftuck L."/>
            <person name="Alexander A."/>
            <person name="An P."/>
            <person name="Anderson E."/>
            <person name="Anderson S."/>
            <person name="Arachi H."/>
            <person name="Azer M."/>
            <person name="Bachantsang P."/>
            <person name="Barry A."/>
            <person name="Bayul T."/>
            <person name="Berlin A."/>
            <person name="Bessette D."/>
            <person name="Bloom T."/>
            <person name="Blye J."/>
            <person name="Boguslavskiy L."/>
            <person name="Bonnet C."/>
            <person name="Boukhgalter B."/>
            <person name="Bourzgui I."/>
            <person name="Brown A."/>
            <person name="Cahill P."/>
            <person name="Channer S."/>
            <person name="Cheshatsang Y."/>
            <person name="Chuda L."/>
            <person name="Citroen M."/>
            <person name="Collymore A."/>
            <person name="Cooke P."/>
            <person name="Costello M."/>
            <person name="D'Aco K."/>
            <person name="Daza R."/>
            <person name="De Haan G."/>
            <person name="DeGray S."/>
            <person name="DeMaso C."/>
            <person name="Dhargay N."/>
            <person name="Dooley K."/>
            <person name="Dooley E."/>
            <person name="Doricent M."/>
            <person name="Dorje P."/>
            <person name="Dorjee K."/>
            <person name="Dupes A."/>
            <person name="Elong R."/>
            <person name="Falk J."/>
            <person name="Farina A."/>
            <person name="Faro S."/>
            <person name="Ferguson D."/>
            <person name="Fisher S."/>
            <person name="Foley C.D."/>
            <person name="Franke A."/>
            <person name="Friedrich D."/>
            <person name="Gadbois L."/>
            <person name="Gearin G."/>
            <person name="Gearin C.R."/>
            <person name="Giannoukos G."/>
            <person name="Goode T."/>
            <person name="Graham J."/>
            <person name="Grandbois E."/>
            <person name="Grewal S."/>
            <person name="Gyaltsen K."/>
            <person name="Hafez N."/>
            <person name="Hagos B."/>
            <person name="Hall J."/>
            <person name="Henson C."/>
            <person name="Hollinger A."/>
            <person name="Honan T."/>
            <person name="Huard M.D."/>
            <person name="Hughes L."/>
            <person name="Hurhula B."/>
            <person name="Husby M.E."/>
            <person name="Kamat A."/>
            <person name="Kanga B."/>
            <person name="Kashin S."/>
            <person name="Khazanovich D."/>
            <person name="Kisner P."/>
            <person name="Lance K."/>
            <person name="Lara M."/>
            <person name="Lee W."/>
            <person name="Lennon N."/>
            <person name="Letendre F."/>
            <person name="LeVine R."/>
            <person name="Lipovsky A."/>
            <person name="Liu X."/>
            <person name="Liu J."/>
            <person name="Liu S."/>
            <person name="Lokyitsang T."/>
            <person name="Lokyitsang Y."/>
            <person name="Lubonja R."/>
            <person name="Lui A."/>
            <person name="MacDonald P."/>
            <person name="Magnisalis V."/>
            <person name="Maru K."/>
            <person name="Matthews C."/>
            <person name="McCusker W."/>
            <person name="McDonough S."/>
            <person name="Mehta T."/>
            <person name="Meldrim J."/>
            <person name="Meneus L."/>
            <person name="Mihai O."/>
            <person name="Mihalev A."/>
            <person name="Mihova T."/>
            <person name="Mittelman R."/>
            <person name="Mlenga V."/>
            <person name="Montmayeur A."/>
            <person name="Mulrain L."/>
            <person name="Navidi A."/>
            <person name="Naylor J."/>
            <person name="Negash T."/>
            <person name="Nguyen T."/>
            <person name="Nguyen N."/>
            <person name="Nicol R."/>
            <person name="Norbu C."/>
            <person name="Norbu N."/>
            <person name="Novod N."/>
            <person name="O'Neill B."/>
            <person name="Osman S."/>
            <person name="Markiewicz E."/>
            <person name="Oyono O.L."/>
            <person name="Patti C."/>
            <person name="Phunkhang P."/>
            <person name="Pierre F."/>
            <person name="Priest M."/>
            <person name="Raghuraman S."/>
            <person name="Rege F."/>
            <person name="Reyes R."/>
            <person name="Rise C."/>
            <person name="Rogov P."/>
            <person name="Ross K."/>
            <person name="Ryan E."/>
            <person name="Settipalli S."/>
            <person name="Shea T."/>
            <person name="Sherpa N."/>
            <person name="Shi L."/>
            <person name="Shih D."/>
            <person name="Sparrow T."/>
            <person name="Spaulding J."/>
            <person name="Stalker J."/>
            <person name="Stange-Thomann N."/>
            <person name="Stavropoulos S."/>
            <person name="Stone C."/>
            <person name="Strader C."/>
            <person name="Tesfaye S."/>
            <person name="Thomson T."/>
            <person name="Thoulutsang Y."/>
            <person name="Thoulutsang D."/>
            <person name="Topham K."/>
            <person name="Topping I."/>
            <person name="Tsamla T."/>
            <person name="Vassiliev H."/>
            <person name="Vo A."/>
            <person name="Wangchuk T."/>
            <person name="Wangdi T."/>
            <person name="Weiand M."/>
            <person name="Wilkinson J."/>
            <person name="Wilson A."/>
            <person name="Yadav S."/>
            <person name="Young G."/>
            <person name="Yu Q."/>
            <person name="Zembek L."/>
            <person name="Zhong D."/>
            <person name="Zimmer A."/>
            <person name="Zwirko Z."/>
            <person name="Jaffe D.B."/>
            <person name="Alvarez P."/>
            <person name="Brockman W."/>
            <person name="Butler J."/>
            <person name="Chin C."/>
            <person name="Gnerre S."/>
            <person name="Grabherr M."/>
            <person name="Kleber M."/>
            <person name="Mauceli E."/>
            <person name="MacCallum I."/>
        </authorList>
    </citation>
    <scope>NUCLEOTIDE SEQUENCE [LARGE SCALE GENOMIC DNA]</scope>
    <source>
        <strain evidence="2">Tucson 14030-0811.24</strain>
    </source>
</reference>
<keyword evidence="2" id="KW-1185">Reference proteome</keyword>
<dbReference type="Proteomes" id="UP000007798">
    <property type="component" value="Unassembled WGS sequence"/>
</dbReference>
<proteinExistence type="predicted"/>
<organism evidence="1 2">
    <name type="scientific">Drosophila willistoni</name>
    <name type="common">Fruit fly</name>
    <dbReference type="NCBI Taxonomy" id="7260"/>
    <lineage>
        <taxon>Eukaryota</taxon>
        <taxon>Metazoa</taxon>
        <taxon>Ecdysozoa</taxon>
        <taxon>Arthropoda</taxon>
        <taxon>Hexapoda</taxon>
        <taxon>Insecta</taxon>
        <taxon>Pterygota</taxon>
        <taxon>Neoptera</taxon>
        <taxon>Endopterygota</taxon>
        <taxon>Diptera</taxon>
        <taxon>Brachycera</taxon>
        <taxon>Muscomorpha</taxon>
        <taxon>Ephydroidea</taxon>
        <taxon>Drosophilidae</taxon>
        <taxon>Drosophila</taxon>
        <taxon>Sophophora</taxon>
    </lineage>
</organism>
<dbReference type="EMBL" id="CH963846">
    <property type="protein sequence ID" value="EDW72424.1"/>
    <property type="molecule type" value="Genomic_DNA"/>
</dbReference>
<dbReference type="InParanoid" id="B4MJY5"/>
<name>B4MJY5_DROWI</name>
<evidence type="ECO:0000313" key="2">
    <source>
        <dbReference type="Proteomes" id="UP000007798"/>
    </source>
</evidence>
<dbReference type="PhylomeDB" id="B4MJY5"/>
<dbReference type="KEGG" id="dwi:6638278"/>
<evidence type="ECO:0000313" key="1">
    <source>
        <dbReference type="EMBL" id="EDW72424.1"/>
    </source>
</evidence>
<protein>
    <submittedName>
        <fullName evidence="1">Uncharacterized protein</fullName>
    </submittedName>
</protein>
<sequence>MCLYLGVMEHLVDVVAYCVCRVLELSLFTVIMIFGSTKSKLELTDDHQ</sequence>